<accession>A0ACB9GBI5</accession>
<organism evidence="1 2">
    <name type="scientific">Cichorium intybus</name>
    <name type="common">Chicory</name>
    <dbReference type="NCBI Taxonomy" id="13427"/>
    <lineage>
        <taxon>Eukaryota</taxon>
        <taxon>Viridiplantae</taxon>
        <taxon>Streptophyta</taxon>
        <taxon>Embryophyta</taxon>
        <taxon>Tracheophyta</taxon>
        <taxon>Spermatophyta</taxon>
        <taxon>Magnoliopsida</taxon>
        <taxon>eudicotyledons</taxon>
        <taxon>Gunneridae</taxon>
        <taxon>Pentapetalae</taxon>
        <taxon>asterids</taxon>
        <taxon>campanulids</taxon>
        <taxon>Asterales</taxon>
        <taxon>Asteraceae</taxon>
        <taxon>Cichorioideae</taxon>
        <taxon>Cichorieae</taxon>
        <taxon>Cichoriinae</taxon>
        <taxon>Cichorium</taxon>
    </lineage>
</organism>
<keyword evidence="2" id="KW-1185">Reference proteome</keyword>
<evidence type="ECO:0000313" key="1">
    <source>
        <dbReference type="EMBL" id="KAI3780752.1"/>
    </source>
</evidence>
<protein>
    <submittedName>
        <fullName evidence="1">Uncharacterized protein</fullName>
    </submittedName>
</protein>
<dbReference type="EMBL" id="CM042010">
    <property type="protein sequence ID" value="KAI3780752.1"/>
    <property type="molecule type" value="Genomic_DNA"/>
</dbReference>
<sequence>MNVVAVPDFQQWMGPRSTHLNLRSRNHRLKSAAHLLLIEVEPSTKGLEINIDSRFDCTDKIQLRLLKIRYGVINCEAHPFFVLAGPNVIESEQHILHMAKQIKSITSKLGLPLVFKSSFDKANRTSSKSFRRHGLAEGLKILEKVKITYDLPIVTDVHEFSQCEAVGRVADIIQIPAFLPSMDIDSVIIQPNDPVEDPNLTKGKVVNPDEGSSTQCEVCRGKVQLPNRSKLC</sequence>
<name>A0ACB9GBI5_CICIN</name>
<proteinExistence type="predicted"/>
<gene>
    <name evidence="1" type="ORF">L2E82_10741</name>
</gene>
<reference evidence="2" key="1">
    <citation type="journal article" date="2022" name="Mol. Ecol. Resour.">
        <title>The genomes of chicory, endive, great burdock and yacon provide insights into Asteraceae palaeo-polyploidization history and plant inulin production.</title>
        <authorList>
            <person name="Fan W."/>
            <person name="Wang S."/>
            <person name="Wang H."/>
            <person name="Wang A."/>
            <person name="Jiang F."/>
            <person name="Liu H."/>
            <person name="Zhao H."/>
            <person name="Xu D."/>
            <person name="Zhang Y."/>
        </authorList>
    </citation>
    <scope>NUCLEOTIDE SEQUENCE [LARGE SCALE GENOMIC DNA]</scope>
    <source>
        <strain evidence="2">cv. Punajuju</strain>
    </source>
</reference>
<reference evidence="1 2" key="2">
    <citation type="journal article" date="2022" name="Mol. Ecol. Resour.">
        <title>The genomes of chicory, endive, great burdock and yacon provide insights into Asteraceae paleo-polyploidization history and plant inulin production.</title>
        <authorList>
            <person name="Fan W."/>
            <person name="Wang S."/>
            <person name="Wang H."/>
            <person name="Wang A."/>
            <person name="Jiang F."/>
            <person name="Liu H."/>
            <person name="Zhao H."/>
            <person name="Xu D."/>
            <person name="Zhang Y."/>
        </authorList>
    </citation>
    <scope>NUCLEOTIDE SEQUENCE [LARGE SCALE GENOMIC DNA]</scope>
    <source>
        <strain evidence="2">cv. Punajuju</strain>
        <tissue evidence="1">Leaves</tissue>
    </source>
</reference>
<evidence type="ECO:0000313" key="2">
    <source>
        <dbReference type="Proteomes" id="UP001055811"/>
    </source>
</evidence>
<dbReference type="Proteomes" id="UP001055811">
    <property type="component" value="Linkage Group LG02"/>
</dbReference>
<comment type="caution">
    <text evidence="1">The sequence shown here is derived from an EMBL/GenBank/DDBJ whole genome shotgun (WGS) entry which is preliminary data.</text>
</comment>